<name>A0ABU5RE67_9PSEU</name>
<evidence type="ECO:0000313" key="2">
    <source>
        <dbReference type="Proteomes" id="UP001304298"/>
    </source>
</evidence>
<proteinExistence type="predicted"/>
<dbReference type="RefSeq" id="WP_323332446.1">
    <property type="nucleotide sequence ID" value="NZ_JAYFSI010000009.1"/>
</dbReference>
<reference evidence="1 2" key="1">
    <citation type="submission" date="2023-12" db="EMBL/GenBank/DDBJ databases">
        <title>Amycolatopsis sp. V23-08.</title>
        <authorList>
            <person name="Somphong A."/>
        </authorList>
    </citation>
    <scope>NUCLEOTIDE SEQUENCE [LARGE SCALE GENOMIC DNA]</scope>
    <source>
        <strain evidence="1 2">V23-08</strain>
    </source>
</reference>
<accession>A0ABU5RE67</accession>
<evidence type="ECO:0000313" key="1">
    <source>
        <dbReference type="EMBL" id="MEA5364576.1"/>
    </source>
</evidence>
<protein>
    <recommendedName>
        <fullName evidence="3">Apea-like HEPN domain-containing protein</fullName>
    </recommendedName>
</protein>
<dbReference type="EMBL" id="JAYFSI010000009">
    <property type="protein sequence ID" value="MEA5364576.1"/>
    <property type="molecule type" value="Genomic_DNA"/>
</dbReference>
<comment type="caution">
    <text evidence="1">The sequence shown here is derived from an EMBL/GenBank/DDBJ whole genome shotgun (WGS) entry which is preliminary data.</text>
</comment>
<sequence length="475" mass="53214">MPDFDGWVVGLARSFLRPALVKGRGDMPSSSIVTSSDVKLSELDPALSRIADRAYAAGFKVQVMRWRNPATKDLEGAPELKVDFPAGRVKREVQISSGDAGKWANVDFAQWVFLGDYDAILDRSSGRIVAELHHRADGFGLRWQQVPGTEEIPEDDPDLVPLDEWEADFVTRNPIRIRIEHKAVEGVSIVVQKPPPVPLRIACRSRNSWGLVLTGVTTDRHDEALRLLQEVSTSLFVDLDMSYGNAFLLKKDVRVEWAHDRGDDELPSQTKPRFPVLAHNDDAASLYLYARTLVRVPLLEYLAYYQVLEHFMPKYARLASVQKLRNVLKDPRFNHDDDLALGRVIEMLADSGRTSGTEREQLRATIVHCLDPTALAGYFELHPRGEKALADKTRIAAVRLLNPKDTSVTPVEQVADRIYDLRCRIVHGKDGGGGRGEPLRPFGPESKLLAHDVALIRFVAQRVLISSSGPATWWR</sequence>
<dbReference type="Proteomes" id="UP001304298">
    <property type="component" value="Unassembled WGS sequence"/>
</dbReference>
<gene>
    <name evidence="1" type="ORF">VA596_33950</name>
</gene>
<organism evidence="1 2">
    <name type="scientific">Amycolatopsis heterodermiae</name>
    <dbReference type="NCBI Taxonomy" id="3110235"/>
    <lineage>
        <taxon>Bacteria</taxon>
        <taxon>Bacillati</taxon>
        <taxon>Actinomycetota</taxon>
        <taxon>Actinomycetes</taxon>
        <taxon>Pseudonocardiales</taxon>
        <taxon>Pseudonocardiaceae</taxon>
        <taxon>Amycolatopsis</taxon>
    </lineage>
</organism>
<keyword evidence="2" id="KW-1185">Reference proteome</keyword>
<evidence type="ECO:0008006" key="3">
    <source>
        <dbReference type="Google" id="ProtNLM"/>
    </source>
</evidence>